<organism evidence="3 4">
    <name type="scientific">Campylobacter magnus</name>
    <dbReference type="NCBI Taxonomy" id="3026462"/>
    <lineage>
        <taxon>Bacteria</taxon>
        <taxon>Pseudomonadati</taxon>
        <taxon>Campylobacterota</taxon>
        <taxon>Epsilonproteobacteria</taxon>
        <taxon>Campylobacterales</taxon>
        <taxon>Campylobacteraceae</taxon>
        <taxon>Campylobacter</taxon>
    </lineage>
</organism>
<proteinExistence type="predicted"/>
<dbReference type="PANTHER" id="PTHR43674:SF2">
    <property type="entry name" value="BETA-UREIDOPROPIONASE"/>
    <property type="match status" value="1"/>
</dbReference>
<dbReference type="RefSeq" id="WP_302243513.1">
    <property type="nucleotide sequence ID" value="NZ_JAULJQ010000001.1"/>
</dbReference>
<dbReference type="CDD" id="cd07197">
    <property type="entry name" value="nitrilase"/>
    <property type="match status" value="1"/>
</dbReference>
<dbReference type="Proteomes" id="UP001171111">
    <property type="component" value="Unassembled WGS sequence"/>
</dbReference>
<dbReference type="Gene3D" id="3.60.110.10">
    <property type="entry name" value="Carbon-nitrogen hydrolase"/>
    <property type="match status" value="1"/>
</dbReference>
<keyword evidence="4" id="KW-1185">Reference proteome</keyword>
<accession>A0ABT8T735</accession>
<dbReference type="GO" id="GO:0016787">
    <property type="term" value="F:hydrolase activity"/>
    <property type="evidence" value="ECO:0007669"/>
    <property type="project" value="UniProtKB-KW"/>
</dbReference>
<dbReference type="InterPro" id="IPR036526">
    <property type="entry name" value="C-N_Hydrolase_sf"/>
</dbReference>
<dbReference type="EMBL" id="JAULJQ010000001">
    <property type="protein sequence ID" value="MDO2408773.1"/>
    <property type="molecule type" value="Genomic_DNA"/>
</dbReference>
<sequence length="269" mass="30102">MSELKLCALQIGTLALSNSRLDYYLQTAAKSGAKVVLLGEYVINSFFGELELMPKSMIKEQSESKKKALAELAIKYDLHIIAPIVLVKPKEYVKAIAHFSQAGVKYRVANALMPYSHWNEAAFFSANESLEIGAFSVDGFKFATIFGFEAHFDEFFALTRAKKIDCLLMPTACALESGPRWDSLLSMRAFTNNIYILRANRLGKATFGSGKNEHETQFYGRSMLCSPHGEITHILGEKEEMLLATISKSELNDAKKTWKFGIISNNFVR</sequence>
<keyword evidence="1 3" id="KW-0378">Hydrolase</keyword>
<evidence type="ECO:0000313" key="4">
    <source>
        <dbReference type="Proteomes" id="UP001171111"/>
    </source>
</evidence>
<dbReference type="Pfam" id="PF00795">
    <property type="entry name" value="CN_hydrolase"/>
    <property type="match status" value="1"/>
</dbReference>
<reference evidence="3 4" key="1">
    <citation type="submission" date="2023-06" db="EMBL/GenBank/DDBJ databases">
        <title>Campylobacter magnum sp. nov., isolated from cecal contents of domestic pigs (Sus scrofa domesticus).</title>
        <authorList>
            <person name="Papic B."/>
            <person name="Gruntar I."/>
        </authorList>
    </citation>
    <scope>NUCLEOTIDE SEQUENCE [LARGE SCALE GENOMIC DNA]</scope>
    <source>
        <strain evidence="4">34484-21</strain>
    </source>
</reference>
<dbReference type="PANTHER" id="PTHR43674">
    <property type="entry name" value="NITRILASE C965.09-RELATED"/>
    <property type="match status" value="1"/>
</dbReference>
<dbReference type="InterPro" id="IPR050345">
    <property type="entry name" value="Aliph_Amidase/BUP"/>
</dbReference>
<evidence type="ECO:0000313" key="3">
    <source>
        <dbReference type="EMBL" id="MDO2408773.1"/>
    </source>
</evidence>
<feature type="domain" description="CN hydrolase" evidence="2">
    <location>
        <begin position="24"/>
        <end position="255"/>
    </location>
</feature>
<protein>
    <submittedName>
        <fullName evidence="3">Carbon-nitrogen hydrolase family protein</fullName>
    </submittedName>
</protein>
<evidence type="ECO:0000256" key="1">
    <source>
        <dbReference type="ARBA" id="ARBA00022801"/>
    </source>
</evidence>
<evidence type="ECO:0000259" key="2">
    <source>
        <dbReference type="Pfam" id="PF00795"/>
    </source>
</evidence>
<gene>
    <name evidence="3" type="ORF">Q2362_01485</name>
</gene>
<dbReference type="InterPro" id="IPR003010">
    <property type="entry name" value="C-N_Hydrolase"/>
</dbReference>
<comment type="caution">
    <text evidence="3">The sequence shown here is derived from an EMBL/GenBank/DDBJ whole genome shotgun (WGS) entry which is preliminary data.</text>
</comment>
<name>A0ABT8T735_9BACT</name>
<dbReference type="SUPFAM" id="SSF56317">
    <property type="entry name" value="Carbon-nitrogen hydrolase"/>
    <property type="match status" value="1"/>
</dbReference>